<keyword evidence="8" id="KW-1185">Reference proteome</keyword>
<dbReference type="GO" id="GO:0055085">
    <property type="term" value="P:transmembrane transport"/>
    <property type="evidence" value="ECO:0007669"/>
    <property type="project" value="InterPro"/>
</dbReference>
<keyword evidence="5" id="KW-0813">Transport</keyword>
<dbReference type="Gene3D" id="1.10.3720.10">
    <property type="entry name" value="MetI-like"/>
    <property type="match status" value="1"/>
</dbReference>
<keyword evidence="4 5" id="KW-0472">Membrane</keyword>
<dbReference type="EMBL" id="QUNO01000021">
    <property type="protein sequence ID" value="REH32646.1"/>
    <property type="molecule type" value="Genomic_DNA"/>
</dbReference>
<keyword evidence="2 5" id="KW-0812">Transmembrane</keyword>
<proteinExistence type="inferred from homology"/>
<dbReference type="InterPro" id="IPR035906">
    <property type="entry name" value="MetI-like_sf"/>
</dbReference>
<feature type="transmembrane region" description="Helical" evidence="5">
    <location>
        <begin position="187"/>
        <end position="208"/>
    </location>
</feature>
<feature type="transmembrane region" description="Helical" evidence="5">
    <location>
        <begin position="291"/>
        <end position="317"/>
    </location>
</feature>
<reference evidence="7 8" key="1">
    <citation type="submission" date="2018-08" db="EMBL/GenBank/DDBJ databases">
        <title>Genomic Encyclopedia of Archaeal and Bacterial Type Strains, Phase II (KMG-II): from individual species to whole genera.</title>
        <authorList>
            <person name="Goeker M."/>
        </authorList>
    </citation>
    <scope>NUCLEOTIDE SEQUENCE [LARGE SCALE GENOMIC DNA]</scope>
    <source>
        <strain evidence="7 8">DSM 45791</strain>
    </source>
</reference>
<sequence>MRTVLRKLGFYVLTAWVAISLNFLIPRIMPGDPAEHLINQFHGKLNPAAIQALRVLFGQPDASLWSQYLSYWHSILTGDFGISYAYYPADVGTVLGQSMFWTLGLITACTVLGFVIGTGLGILAGWRRGSWLDSLIPATTFLSSIPYFWFAIIIVLVFAITLNWFPLSGGYSVDTTIGFSGDFVASVLYYAVLPAATIVITSVGGWLIGMRNMMVTTLSEDYVRLAEAKGLSRRRIMYSYAARNAMLPSLSGFAMSLGFVIGGSIVTEVVFNYPGLGTTLFKAAQAADYPLMSAIFLLITVMVLIANLIADVVYVFLDPRTREG</sequence>
<dbReference type="PROSITE" id="PS50928">
    <property type="entry name" value="ABC_TM1"/>
    <property type="match status" value="1"/>
</dbReference>
<feature type="transmembrane region" description="Helical" evidence="5">
    <location>
        <begin position="245"/>
        <end position="271"/>
    </location>
</feature>
<name>A0A3E0GZ29_9PSEU</name>
<dbReference type="PANTHER" id="PTHR43376">
    <property type="entry name" value="OLIGOPEPTIDE TRANSPORT SYSTEM PERMEASE PROTEIN"/>
    <property type="match status" value="1"/>
</dbReference>
<keyword evidence="3 5" id="KW-1133">Transmembrane helix</keyword>
<dbReference type="SUPFAM" id="SSF161098">
    <property type="entry name" value="MetI-like"/>
    <property type="match status" value="1"/>
</dbReference>
<protein>
    <submittedName>
        <fullName evidence="7">Peptide/nickel transport system permease protein</fullName>
    </submittedName>
</protein>
<gene>
    <name evidence="7" type="ORF">BCF44_121195</name>
</gene>
<dbReference type="AlphaFoldDB" id="A0A3E0GZ29"/>
<dbReference type="PANTHER" id="PTHR43376:SF1">
    <property type="entry name" value="OLIGOPEPTIDE TRANSPORT SYSTEM PERMEASE PROTEIN"/>
    <property type="match status" value="1"/>
</dbReference>
<evidence type="ECO:0000256" key="4">
    <source>
        <dbReference type="ARBA" id="ARBA00023136"/>
    </source>
</evidence>
<dbReference type="GO" id="GO:0005886">
    <property type="term" value="C:plasma membrane"/>
    <property type="evidence" value="ECO:0007669"/>
    <property type="project" value="UniProtKB-SubCell"/>
</dbReference>
<dbReference type="Proteomes" id="UP000256269">
    <property type="component" value="Unassembled WGS sequence"/>
</dbReference>
<dbReference type="RefSeq" id="WP_116180748.1">
    <property type="nucleotide sequence ID" value="NZ_CP144375.1"/>
</dbReference>
<evidence type="ECO:0000313" key="7">
    <source>
        <dbReference type="EMBL" id="REH32646.1"/>
    </source>
</evidence>
<organism evidence="7 8">
    <name type="scientific">Kutzneria buriramensis</name>
    <dbReference type="NCBI Taxonomy" id="1045776"/>
    <lineage>
        <taxon>Bacteria</taxon>
        <taxon>Bacillati</taxon>
        <taxon>Actinomycetota</taxon>
        <taxon>Actinomycetes</taxon>
        <taxon>Pseudonocardiales</taxon>
        <taxon>Pseudonocardiaceae</taxon>
        <taxon>Kutzneria</taxon>
    </lineage>
</organism>
<comment type="caution">
    <text evidence="7">The sequence shown here is derived from an EMBL/GenBank/DDBJ whole genome shotgun (WGS) entry which is preliminary data.</text>
</comment>
<evidence type="ECO:0000259" key="6">
    <source>
        <dbReference type="PROSITE" id="PS50928"/>
    </source>
</evidence>
<comment type="similarity">
    <text evidence="5">Belongs to the binding-protein-dependent transport system permease family.</text>
</comment>
<feature type="transmembrane region" description="Helical" evidence="5">
    <location>
        <begin position="100"/>
        <end position="126"/>
    </location>
</feature>
<evidence type="ECO:0000256" key="5">
    <source>
        <dbReference type="RuleBase" id="RU363032"/>
    </source>
</evidence>
<evidence type="ECO:0000313" key="8">
    <source>
        <dbReference type="Proteomes" id="UP000256269"/>
    </source>
</evidence>
<feature type="transmembrane region" description="Helical" evidence="5">
    <location>
        <begin position="9"/>
        <end position="29"/>
    </location>
</feature>
<evidence type="ECO:0000256" key="1">
    <source>
        <dbReference type="ARBA" id="ARBA00004141"/>
    </source>
</evidence>
<comment type="subcellular location">
    <subcellularLocation>
        <location evidence="5">Cell membrane</location>
        <topology evidence="5">Multi-pass membrane protein</topology>
    </subcellularLocation>
    <subcellularLocation>
        <location evidence="1">Membrane</location>
        <topology evidence="1">Multi-pass membrane protein</topology>
    </subcellularLocation>
</comment>
<evidence type="ECO:0000256" key="2">
    <source>
        <dbReference type="ARBA" id="ARBA00022692"/>
    </source>
</evidence>
<dbReference type="Pfam" id="PF00528">
    <property type="entry name" value="BPD_transp_1"/>
    <property type="match status" value="1"/>
</dbReference>
<dbReference type="CDD" id="cd06261">
    <property type="entry name" value="TM_PBP2"/>
    <property type="match status" value="1"/>
</dbReference>
<accession>A0A3E0GZ29</accession>
<evidence type="ECO:0000256" key="3">
    <source>
        <dbReference type="ARBA" id="ARBA00022989"/>
    </source>
</evidence>
<dbReference type="OrthoDB" id="9778910at2"/>
<feature type="domain" description="ABC transmembrane type-1" evidence="6">
    <location>
        <begin position="99"/>
        <end position="310"/>
    </location>
</feature>
<feature type="transmembrane region" description="Helical" evidence="5">
    <location>
        <begin position="147"/>
        <end position="167"/>
    </location>
</feature>
<dbReference type="InterPro" id="IPR000515">
    <property type="entry name" value="MetI-like"/>
</dbReference>